<organism evidence="1 2">
    <name type="scientific">Deinococcus rufus</name>
    <dbReference type="NCBI Taxonomy" id="2136097"/>
    <lineage>
        <taxon>Bacteria</taxon>
        <taxon>Thermotogati</taxon>
        <taxon>Deinococcota</taxon>
        <taxon>Deinococci</taxon>
        <taxon>Deinococcales</taxon>
        <taxon>Deinococcaceae</taxon>
        <taxon>Deinococcus</taxon>
    </lineage>
</organism>
<sequence length="254" mass="28739">MRGEPAAHGLEPHAARRALREILEDCRVVSEPQLRRWGLDGAARQLELPYRVRTVRTRSTQPHSAVTLRFVALDPHWLQRPGREVMHWAAAAELWLMGLIPGTGGWRVVDHRSGRRARVPDAEIIHAETGDHDTAVEVDTGYAKTKVATKLEAYAAMGYTRVLWGVTVHAQVLGVAHLAAELLRTHRLSGVDRVYVRYINFWDVRDPYHDRPRCHKPMLAAILGPDPTVRIAHPFVAGALDARPWLRRPRLPRP</sequence>
<evidence type="ECO:0008006" key="3">
    <source>
        <dbReference type="Google" id="ProtNLM"/>
    </source>
</evidence>
<protein>
    <recommendedName>
        <fullName evidence="3">Transposase</fullName>
    </recommendedName>
</protein>
<evidence type="ECO:0000313" key="1">
    <source>
        <dbReference type="EMBL" id="MFC3834166.1"/>
    </source>
</evidence>
<evidence type="ECO:0000313" key="2">
    <source>
        <dbReference type="Proteomes" id="UP001595803"/>
    </source>
</evidence>
<comment type="caution">
    <text evidence="1">The sequence shown here is derived from an EMBL/GenBank/DDBJ whole genome shotgun (WGS) entry which is preliminary data.</text>
</comment>
<proteinExistence type="predicted"/>
<dbReference type="RefSeq" id="WP_380102581.1">
    <property type="nucleotide sequence ID" value="NZ_JBHRZG010000022.1"/>
</dbReference>
<keyword evidence="2" id="KW-1185">Reference proteome</keyword>
<reference evidence="2" key="1">
    <citation type="journal article" date="2019" name="Int. J. Syst. Evol. Microbiol.">
        <title>The Global Catalogue of Microorganisms (GCM) 10K type strain sequencing project: providing services to taxonomists for standard genome sequencing and annotation.</title>
        <authorList>
            <consortium name="The Broad Institute Genomics Platform"/>
            <consortium name="The Broad Institute Genome Sequencing Center for Infectious Disease"/>
            <person name="Wu L."/>
            <person name="Ma J."/>
        </authorList>
    </citation>
    <scope>NUCLEOTIDE SEQUENCE [LARGE SCALE GENOMIC DNA]</scope>
    <source>
        <strain evidence="2">CCTCC AB 2017081</strain>
    </source>
</reference>
<name>A0ABV7ZDK1_9DEIO</name>
<dbReference type="Proteomes" id="UP001595803">
    <property type="component" value="Unassembled WGS sequence"/>
</dbReference>
<gene>
    <name evidence="1" type="ORF">ACFOSB_15025</name>
</gene>
<accession>A0ABV7ZDK1</accession>
<dbReference type="EMBL" id="JBHRZG010000022">
    <property type="protein sequence ID" value="MFC3834166.1"/>
    <property type="molecule type" value="Genomic_DNA"/>
</dbReference>